<dbReference type="PANTHER" id="PTHR48043:SF145">
    <property type="entry name" value="FI06409P-RELATED"/>
    <property type="match status" value="1"/>
</dbReference>
<dbReference type="CDD" id="cd03784">
    <property type="entry name" value="GT1_Gtf-like"/>
    <property type="match status" value="1"/>
</dbReference>
<sequence>MQSLVLLILQALCFQGIYVNGLNILVYSPAIAPSHVNFMGSLADLLADAGHRVHIFMPEMMPGIQTNGTTKAQRIIRQPSTFAESPFTKLRFFTDPFSDKDTSVFAPEQVSIMLNGYVLFCQDFITNERLLSELRSVSYDVAITEVYDYCPIGLFHMLDIRTTVLVSAVPVTDFHADVFGLPTPLAYTSNTLSAFVNAPKLTYMERIRNIFLYFVSRNVFTKALLDGENEVFRKHVDKYFPDLEQLTRAVPVLFVNTHPLIDIPRPISANVFYIGGVAMRQRKPLSEEFEKLTQSSTKGVVLFSLGSFTNTATMPAAMKKGILDAFHEFPEYTFIMKISLSDEDKALFAGYRNVHTFSWIDQINLLRHPSVVAFITHAGQNSVMESMFAGKPMICIPLFADQEYNTATVLNKGVGVYVNRKNVNEKTLGNALEKILRDTRFTKAAQRLKSKLEQYPWDPHGNFVRWIEYVAKFPEADIVLEGATIGFFKYFLLDILIPAFLILVVSIYVIGKLVHLLLRKLQKLLKTKVE</sequence>
<dbReference type="AlphaFoldDB" id="F1L230"/>
<keyword evidence="6" id="KW-0472">Membrane</keyword>
<accession>F1L230</accession>
<proteinExistence type="evidence at transcript level"/>
<keyword evidence="6" id="KW-0812">Transmembrane</keyword>
<comment type="similarity">
    <text evidence="1 5">Belongs to the UDP-glycosyltransferase family.</text>
</comment>
<evidence type="ECO:0000256" key="4">
    <source>
        <dbReference type="ARBA" id="ARBA00047475"/>
    </source>
</evidence>
<protein>
    <recommendedName>
        <fullName evidence="6">UDP-glucuronosyltransferase</fullName>
        <ecNumber evidence="6">2.4.1.17</ecNumber>
    </recommendedName>
</protein>
<dbReference type="PANTHER" id="PTHR48043">
    <property type="entry name" value="EG:EG0003.4 PROTEIN-RELATED"/>
    <property type="match status" value="1"/>
</dbReference>
<dbReference type="GO" id="GO:0015020">
    <property type="term" value="F:glucuronosyltransferase activity"/>
    <property type="evidence" value="ECO:0007669"/>
    <property type="project" value="UniProtKB-EC"/>
</dbReference>
<reference evidence="7" key="1">
    <citation type="journal article" date="2011" name="Genome Res.">
        <title>Deep small RNA sequencing from the nematode Ascaris reveals conservation, functional diversification, and novel developmental profiles.</title>
        <authorList>
            <person name="Wang J."/>
            <person name="Czech B."/>
            <person name="Crunk A."/>
            <person name="Wallace A."/>
            <person name="Mitreva M."/>
            <person name="Hannon G.J."/>
            <person name="Davis R.E."/>
        </authorList>
    </citation>
    <scope>NUCLEOTIDE SEQUENCE</scope>
</reference>
<dbReference type="Pfam" id="PF00201">
    <property type="entry name" value="UDPGT"/>
    <property type="match status" value="1"/>
</dbReference>
<feature type="chain" id="PRO_5005128858" description="UDP-glucuronosyltransferase" evidence="6">
    <location>
        <begin position="22"/>
        <end position="530"/>
    </location>
</feature>
<organism evidence="7">
    <name type="scientific">Ascaris suum</name>
    <name type="common">Pig roundworm</name>
    <name type="synonym">Ascaris lumbricoides</name>
    <dbReference type="NCBI Taxonomy" id="6253"/>
    <lineage>
        <taxon>Eukaryota</taxon>
        <taxon>Metazoa</taxon>
        <taxon>Ecdysozoa</taxon>
        <taxon>Nematoda</taxon>
        <taxon>Chromadorea</taxon>
        <taxon>Rhabditida</taxon>
        <taxon>Spirurina</taxon>
        <taxon>Ascaridomorpha</taxon>
        <taxon>Ascaridoidea</taxon>
        <taxon>Ascarididae</taxon>
        <taxon>Ascaris</taxon>
    </lineage>
</organism>
<dbReference type="EMBL" id="JI169904">
    <property type="protein sequence ID" value="ADY44184.1"/>
    <property type="molecule type" value="mRNA"/>
</dbReference>
<dbReference type="PROSITE" id="PS00375">
    <property type="entry name" value="UDPGT"/>
    <property type="match status" value="1"/>
</dbReference>
<dbReference type="InterPro" id="IPR002213">
    <property type="entry name" value="UDP_glucos_trans"/>
</dbReference>
<evidence type="ECO:0000313" key="7">
    <source>
        <dbReference type="EMBL" id="ADY44184.1"/>
    </source>
</evidence>
<dbReference type="SUPFAM" id="SSF53756">
    <property type="entry name" value="UDP-Glycosyltransferase/glycogen phosphorylase"/>
    <property type="match status" value="1"/>
</dbReference>
<dbReference type="InterPro" id="IPR035595">
    <property type="entry name" value="UDP_glycos_trans_CS"/>
</dbReference>
<comment type="catalytic activity">
    <reaction evidence="4 6">
        <text>glucuronate acceptor + UDP-alpha-D-glucuronate = acceptor beta-D-glucuronoside + UDP + H(+)</text>
        <dbReference type="Rhea" id="RHEA:21032"/>
        <dbReference type="ChEBI" id="CHEBI:15378"/>
        <dbReference type="ChEBI" id="CHEBI:58052"/>
        <dbReference type="ChEBI" id="CHEBI:58223"/>
        <dbReference type="ChEBI" id="CHEBI:132367"/>
        <dbReference type="ChEBI" id="CHEBI:132368"/>
        <dbReference type="EC" id="2.4.1.17"/>
    </reaction>
</comment>
<dbReference type="FunFam" id="3.40.50.2000:FF:000021">
    <property type="entry name" value="UDP-glucuronosyltransferase"/>
    <property type="match status" value="1"/>
</dbReference>
<feature type="transmembrane region" description="Helical" evidence="6">
    <location>
        <begin position="495"/>
        <end position="518"/>
    </location>
</feature>
<dbReference type="InterPro" id="IPR050271">
    <property type="entry name" value="UDP-glycosyltransferase"/>
</dbReference>
<evidence type="ECO:0000256" key="2">
    <source>
        <dbReference type="ARBA" id="ARBA00022676"/>
    </source>
</evidence>
<keyword evidence="3 5" id="KW-0808">Transferase</keyword>
<comment type="subcellular location">
    <subcellularLocation>
        <location evidence="6">Membrane</location>
        <topology evidence="6">Single-pass membrane protein</topology>
    </subcellularLocation>
</comment>
<keyword evidence="6" id="KW-0732">Signal</keyword>
<name>F1L230_ASCSU</name>
<evidence type="ECO:0000256" key="5">
    <source>
        <dbReference type="RuleBase" id="RU003718"/>
    </source>
</evidence>
<evidence type="ECO:0000256" key="1">
    <source>
        <dbReference type="ARBA" id="ARBA00009995"/>
    </source>
</evidence>
<dbReference type="GO" id="GO:0016020">
    <property type="term" value="C:membrane"/>
    <property type="evidence" value="ECO:0007669"/>
    <property type="project" value="UniProtKB-SubCell"/>
</dbReference>
<evidence type="ECO:0000256" key="3">
    <source>
        <dbReference type="ARBA" id="ARBA00022679"/>
    </source>
</evidence>
<keyword evidence="2 5" id="KW-0328">Glycosyltransferase</keyword>
<dbReference type="Gene3D" id="3.40.50.2000">
    <property type="entry name" value="Glycogen Phosphorylase B"/>
    <property type="match status" value="2"/>
</dbReference>
<evidence type="ECO:0000256" key="6">
    <source>
        <dbReference type="RuleBase" id="RU362059"/>
    </source>
</evidence>
<feature type="signal peptide" evidence="6">
    <location>
        <begin position="1"/>
        <end position="21"/>
    </location>
</feature>
<keyword evidence="6" id="KW-1133">Transmembrane helix</keyword>
<dbReference type="EC" id="2.4.1.17" evidence="6"/>